<comment type="caution">
    <text evidence="3">The sequence shown here is derived from an EMBL/GenBank/DDBJ whole genome shotgun (WGS) entry which is preliminary data.</text>
</comment>
<dbReference type="GO" id="GO:0017059">
    <property type="term" value="C:serine palmitoyltransferase complex"/>
    <property type="evidence" value="ECO:0007669"/>
    <property type="project" value="TreeGrafter"/>
</dbReference>
<keyword evidence="2" id="KW-0812">Transmembrane</keyword>
<accession>A0A553MS86</accession>
<dbReference type="InterPro" id="IPR050087">
    <property type="entry name" value="AON_synthase_class-II"/>
</dbReference>
<dbReference type="GO" id="GO:0016020">
    <property type="term" value="C:membrane"/>
    <property type="evidence" value="ECO:0007669"/>
    <property type="project" value="GOC"/>
</dbReference>
<evidence type="ECO:0000256" key="1">
    <source>
        <dbReference type="ARBA" id="ARBA00022679"/>
    </source>
</evidence>
<dbReference type="PANTHER" id="PTHR13693:SF56">
    <property type="entry name" value="SERINE PALMITOYLTRANSFERASE 3"/>
    <property type="match status" value="1"/>
</dbReference>
<name>A0A553MS86_9TELE</name>
<evidence type="ECO:0000313" key="4">
    <source>
        <dbReference type="Proteomes" id="UP000316079"/>
    </source>
</evidence>
<dbReference type="EMBL" id="SRMA01027298">
    <property type="protein sequence ID" value="TRY56041.1"/>
    <property type="molecule type" value="Genomic_DNA"/>
</dbReference>
<keyword evidence="1" id="KW-0808">Transferase</keyword>
<dbReference type="OrthoDB" id="65434at2759"/>
<feature type="non-terminal residue" evidence="3">
    <location>
        <position position="1"/>
    </location>
</feature>
<feature type="non-terminal residue" evidence="3">
    <location>
        <position position="168"/>
    </location>
</feature>
<dbReference type="AlphaFoldDB" id="A0A553MS86"/>
<protein>
    <recommendedName>
        <fullName evidence="5">Aminotransferase class I/classII domain-containing protein</fullName>
    </recommendedName>
</protein>
<dbReference type="GO" id="GO:0004758">
    <property type="term" value="F:serine C-palmitoyltransferase activity"/>
    <property type="evidence" value="ECO:0007669"/>
    <property type="project" value="TreeGrafter"/>
</dbReference>
<proteinExistence type="predicted"/>
<gene>
    <name evidence="3" type="ORF">DNTS_013866</name>
</gene>
<reference evidence="3 4" key="1">
    <citation type="journal article" date="2019" name="Sci. Data">
        <title>Hybrid genome assembly and annotation of Danionella translucida.</title>
        <authorList>
            <person name="Kadobianskyi M."/>
            <person name="Schulze L."/>
            <person name="Schuelke M."/>
            <person name="Judkewitz B."/>
        </authorList>
    </citation>
    <scope>NUCLEOTIDE SEQUENCE [LARGE SCALE GENOMIC DNA]</scope>
    <source>
        <strain evidence="3 4">Bolton</strain>
    </source>
</reference>
<dbReference type="STRING" id="623744.A0A553MS86"/>
<dbReference type="Proteomes" id="UP000316079">
    <property type="component" value="Unassembled WGS sequence"/>
</dbReference>
<evidence type="ECO:0008006" key="5">
    <source>
        <dbReference type="Google" id="ProtNLM"/>
    </source>
</evidence>
<keyword evidence="2" id="KW-1133">Transmembrane helix</keyword>
<keyword evidence="4" id="KW-1185">Reference proteome</keyword>
<dbReference type="GO" id="GO:0046513">
    <property type="term" value="P:ceramide biosynthetic process"/>
    <property type="evidence" value="ECO:0007669"/>
    <property type="project" value="TreeGrafter"/>
</dbReference>
<dbReference type="GO" id="GO:0046512">
    <property type="term" value="P:sphingosine biosynthetic process"/>
    <property type="evidence" value="ECO:0007669"/>
    <property type="project" value="TreeGrafter"/>
</dbReference>
<evidence type="ECO:0000313" key="3">
    <source>
        <dbReference type="EMBL" id="TRY56041.1"/>
    </source>
</evidence>
<sequence length="168" mass="19750">VQINGKRNGFHQPRANGEDSFEEAPMYVAVLTYMGYGIVILFGYFRDFLRAVGLEKCHQAQEREEQKDFVPLYQDFENFYTRNLYMRFRDNWNRPICSLPGPVFDLMERVTDDYNWTFRLTGRTIENVINMGSYNYLGFAENNVDFLKTVADKTKQYGLGVSSTRQEL</sequence>
<keyword evidence="2" id="KW-0472">Membrane</keyword>
<organism evidence="3 4">
    <name type="scientific">Danionella cerebrum</name>
    <dbReference type="NCBI Taxonomy" id="2873325"/>
    <lineage>
        <taxon>Eukaryota</taxon>
        <taxon>Metazoa</taxon>
        <taxon>Chordata</taxon>
        <taxon>Craniata</taxon>
        <taxon>Vertebrata</taxon>
        <taxon>Euteleostomi</taxon>
        <taxon>Actinopterygii</taxon>
        <taxon>Neopterygii</taxon>
        <taxon>Teleostei</taxon>
        <taxon>Ostariophysi</taxon>
        <taxon>Cypriniformes</taxon>
        <taxon>Danionidae</taxon>
        <taxon>Danioninae</taxon>
        <taxon>Danionella</taxon>
    </lineage>
</organism>
<dbReference type="PANTHER" id="PTHR13693">
    <property type="entry name" value="CLASS II AMINOTRANSFERASE/8-AMINO-7-OXONONANOATE SYNTHASE"/>
    <property type="match status" value="1"/>
</dbReference>
<feature type="transmembrane region" description="Helical" evidence="2">
    <location>
        <begin position="26"/>
        <end position="45"/>
    </location>
</feature>
<evidence type="ECO:0000256" key="2">
    <source>
        <dbReference type="SAM" id="Phobius"/>
    </source>
</evidence>